<dbReference type="RefSeq" id="WP_167082275.1">
    <property type="nucleotide sequence ID" value="NZ_BAAADC010000001.1"/>
</dbReference>
<dbReference type="InterPro" id="IPR038186">
    <property type="entry name" value="CHAD_dom_sf"/>
</dbReference>
<protein>
    <submittedName>
        <fullName evidence="2">CHAD domain-containing protein</fullName>
    </submittedName>
</protein>
<evidence type="ECO:0000313" key="2">
    <source>
        <dbReference type="EMBL" id="NIK88112.1"/>
    </source>
</evidence>
<keyword evidence="3" id="KW-1185">Reference proteome</keyword>
<reference evidence="2 3" key="1">
    <citation type="submission" date="2020-03" db="EMBL/GenBank/DDBJ databases">
        <title>Genomic Encyclopedia of Type Strains, Phase IV (KMG-IV): sequencing the most valuable type-strain genomes for metagenomic binning, comparative biology and taxonomic classification.</title>
        <authorList>
            <person name="Goeker M."/>
        </authorList>
    </citation>
    <scope>NUCLEOTIDE SEQUENCE [LARGE SCALE GENOMIC DNA]</scope>
    <source>
        <strain evidence="2 3">DSM 19867</strain>
    </source>
</reference>
<dbReference type="Gene3D" id="1.40.20.10">
    <property type="entry name" value="CHAD domain"/>
    <property type="match status" value="1"/>
</dbReference>
<sequence length="313" mass="34430">MSELALDVKVARRLPKPVFARTPLLDGIVPGAEAFQVILFECLAHASANVAPVVEARDCTGLHQLRVGLRRLRVALSTFGKGLPELEALNARAKTICTTLGPARDLDVFLSDLFEPAVAQLGHQSGFEILRARALRAREKAWGHAVEVAADPSFTAFQDAVAAAACAKLWDDTLELSMLAPAYLDQHLKRAKTRGRDLAGASVAERHRLRIGLKKLRYTAEFFAAVYKPKKVARFMTPLKELQDLLGALNDVALVRGILGRLMLEEVSDAPVQAELSHATGLLLGWHQSRADQMILKTTKRWKAFQKAEVFWG</sequence>
<dbReference type="Pfam" id="PF05235">
    <property type="entry name" value="CHAD"/>
    <property type="match status" value="1"/>
</dbReference>
<dbReference type="SMART" id="SM00880">
    <property type="entry name" value="CHAD"/>
    <property type="match status" value="1"/>
</dbReference>
<comment type="caution">
    <text evidence="2">The sequence shown here is derived from an EMBL/GenBank/DDBJ whole genome shotgun (WGS) entry which is preliminary data.</text>
</comment>
<feature type="domain" description="CHAD" evidence="1">
    <location>
        <begin position="28"/>
        <end position="310"/>
    </location>
</feature>
<evidence type="ECO:0000313" key="3">
    <source>
        <dbReference type="Proteomes" id="UP000570514"/>
    </source>
</evidence>
<dbReference type="PANTHER" id="PTHR39339:SF1">
    <property type="entry name" value="CHAD DOMAIN-CONTAINING PROTEIN"/>
    <property type="match status" value="1"/>
</dbReference>
<gene>
    <name evidence="2" type="ORF">FHS83_001430</name>
</gene>
<dbReference type="AlphaFoldDB" id="A0A846MYK0"/>
<dbReference type="PROSITE" id="PS51708">
    <property type="entry name" value="CHAD"/>
    <property type="match status" value="1"/>
</dbReference>
<proteinExistence type="predicted"/>
<name>A0A846MYK0_9PROT</name>
<accession>A0A846MYK0</accession>
<dbReference type="InterPro" id="IPR007899">
    <property type="entry name" value="CHAD_dom"/>
</dbReference>
<dbReference type="PANTHER" id="PTHR39339">
    <property type="entry name" value="SLR1444 PROTEIN"/>
    <property type="match status" value="1"/>
</dbReference>
<dbReference type="Proteomes" id="UP000570514">
    <property type="component" value="Unassembled WGS sequence"/>
</dbReference>
<dbReference type="EMBL" id="JAASRM010000001">
    <property type="protein sequence ID" value="NIK88112.1"/>
    <property type="molecule type" value="Genomic_DNA"/>
</dbReference>
<evidence type="ECO:0000259" key="1">
    <source>
        <dbReference type="PROSITE" id="PS51708"/>
    </source>
</evidence>
<organism evidence="2 3">
    <name type="scientific">Rhizomicrobium palustre</name>
    <dbReference type="NCBI Taxonomy" id="189966"/>
    <lineage>
        <taxon>Bacteria</taxon>
        <taxon>Pseudomonadati</taxon>
        <taxon>Pseudomonadota</taxon>
        <taxon>Alphaproteobacteria</taxon>
        <taxon>Micropepsales</taxon>
        <taxon>Micropepsaceae</taxon>
        <taxon>Rhizomicrobium</taxon>
    </lineage>
</organism>